<keyword evidence="6" id="KW-1133">Transmembrane helix</keyword>
<proteinExistence type="predicted"/>
<keyword evidence="4 6" id="KW-0472">Membrane</keyword>
<dbReference type="EMBL" id="QGKY02001925">
    <property type="protein sequence ID" value="KAF2548263.1"/>
    <property type="molecule type" value="Genomic_DNA"/>
</dbReference>
<evidence type="ECO:0000256" key="6">
    <source>
        <dbReference type="SAM" id="Phobius"/>
    </source>
</evidence>
<keyword evidence="3" id="KW-0808">Transferase</keyword>
<comment type="caution">
    <text evidence="7">The sequence shown here is derived from an EMBL/GenBank/DDBJ whole genome shotgun (WGS) entry which is preliminary data.</text>
</comment>
<dbReference type="AlphaFoldDB" id="A0A8S9GQX6"/>
<dbReference type="GO" id="GO:0016757">
    <property type="term" value="F:glycosyltransferase activity"/>
    <property type="evidence" value="ECO:0007669"/>
    <property type="project" value="UniProtKB-KW"/>
</dbReference>
<evidence type="ECO:0000313" key="7">
    <source>
        <dbReference type="EMBL" id="KAF2548263.1"/>
    </source>
</evidence>
<dbReference type="GO" id="GO:0016020">
    <property type="term" value="C:membrane"/>
    <property type="evidence" value="ECO:0007669"/>
    <property type="project" value="UniProtKB-SubCell"/>
</dbReference>
<dbReference type="InterPro" id="IPR044174">
    <property type="entry name" value="BC10-like"/>
</dbReference>
<dbReference type="InterPro" id="IPR003406">
    <property type="entry name" value="Glyco_trans_14"/>
</dbReference>
<accession>A0A8S9GQX6</accession>
<keyword evidence="2" id="KW-0328">Glycosyltransferase</keyword>
<keyword evidence="5" id="KW-0325">Glycoprotein</keyword>
<evidence type="ECO:0000256" key="4">
    <source>
        <dbReference type="ARBA" id="ARBA00023136"/>
    </source>
</evidence>
<protein>
    <submittedName>
        <fullName evidence="7">Uncharacterized protein</fullName>
    </submittedName>
</protein>
<evidence type="ECO:0000256" key="2">
    <source>
        <dbReference type="ARBA" id="ARBA00022676"/>
    </source>
</evidence>
<evidence type="ECO:0000256" key="1">
    <source>
        <dbReference type="ARBA" id="ARBA00004606"/>
    </source>
</evidence>
<dbReference type="Pfam" id="PF02485">
    <property type="entry name" value="Branch"/>
    <property type="match status" value="2"/>
</dbReference>
<evidence type="ECO:0000256" key="5">
    <source>
        <dbReference type="ARBA" id="ARBA00023180"/>
    </source>
</evidence>
<dbReference type="PANTHER" id="PTHR31042">
    <property type="entry name" value="CORE-2/I-BRANCHING BETA-1,6-N-ACETYLGLUCOSAMINYLTRANSFERASE FAMILY PROTEIN-RELATED"/>
    <property type="match status" value="1"/>
</dbReference>
<dbReference type="PANTHER" id="PTHR31042:SF3">
    <property type="entry name" value="OS08G0110400 PROTEIN"/>
    <property type="match status" value="1"/>
</dbReference>
<keyword evidence="6" id="KW-0812">Transmembrane</keyword>
<feature type="transmembrane region" description="Helical" evidence="6">
    <location>
        <begin position="21"/>
        <end position="41"/>
    </location>
</feature>
<reference evidence="7" key="1">
    <citation type="submission" date="2019-12" db="EMBL/GenBank/DDBJ databases">
        <title>Genome sequencing and annotation of Brassica cretica.</title>
        <authorList>
            <person name="Studholme D.J."/>
            <person name="Sarris P.F."/>
        </authorList>
    </citation>
    <scope>NUCLEOTIDE SEQUENCE</scope>
    <source>
        <strain evidence="7">PFS-102/07</strain>
        <tissue evidence="7">Leaf</tissue>
    </source>
</reference>
<gene>
    <name evidence="7" type="ORF">F2Q70_00019692</name>
</gene>
<name>A0A8S9GQX6_BRACR</name>
<comment type="subcellular location">
    <subcellularLocation>
        <location evidence="1">Membrane</location>
        <topology evidence="1">Single-pass type II membrane protein</topology>
    </subcellularLocation>
</comment>
<sequence>MARGRAGEKEEGEKHIGLLKLAQTLSFLLIFMAGIIIGLAASSHIDRYFNSLPTTAFSSSSSSSSAALQTVPDYSNCTVVHRDCAGGDDENHDDDAAKRKDRDCWSVEGFVRPENLSHGMSDDELFWRASMVPVKEGYPYEWAPKVAFMFLTRGPLPMLPLWEKFFRGNEKYLSVYVHTPPGYDMNVSSGSAFYDRQIPSQGFVRPENLSHGMSEDELFWRASMVPVKEGYPYERAPKVAFMFLTRGPLPMLPLWEKFFRGNEKYLSVYVHTPPGYDMNVSSGSAFYDRQIPSQSKCIVFTSDFTLEYKSRVFDRKKVEWGSPLLTDAEKRLLANALLDFSNERFILLSESCVPVYNFSTVYSYLINSAYSFVDSYDEPTRYGRGRYSRKMLPDIKLHHWRKGSQWFEVNRKLAIYIISDSKYYLLFKLFCRPACYPDEHYIPTFLNMFHGSVNANRSVTWVDWSIGGPHPATYGADNITEGFLQSIRKNETDCLYNEEPTSLCFLFARKFAPSALAPLMNLSSTVMGF</sequence>
<organism evidence="7">
    <name type="scientific">Brassica cretica</name>
    <name type="common">Mustard</name>
    <dbReference type="NCBI Taxonomy" id="69181"/>
    <lineage>
        <taxon>Eukaryota</taxon>
        <taxon>Viridiplantae</taxon>
        <taxon>Streptophyta</taxon>
        <taxon>Embryophyta</taxon>
        <taxon>Tracheophyta</taxon>
        <taxon>Spermatophyta</taxon>
        <taxon>Magnoliopsida</taxon>
        <taxon>eudicotyledons</taxon>
        <taxon>Gunneridae</taxon>
        <taxon>Pentapetalae</taxon>
        <taxon>rosids</taxon>
        <taxon>malvids</taxon>
        <taxon>Brassicales</taxon>
        <taxon>Brassicaceae</taxon>
        <taxon>Brassiceae</taxon>
        <taxon>Brassica</taxon>
    </lineage>
</organism>
<evidence type="ECO:0000256" key="3">
    <source>
        <dbReference type="ARBA" id="ARBA00022679"/>
    </source>
</evidence>